<evidence type="ECO:0000313" key="2">
    <source>
        <dbReference type="Proteomes" id="UP000198145"/>
    </source>
</evidence>
<evidence type="ECO:0000313" key="1">
    <source>
        <dbReference type="EMBL" id="OWP48966.1"/>
    </source>
</evidence>
<dbReference type="Proteomes" id="UP000198145">
    <property type="component" value="Unassembled WGS sequence"/>
</dbReference>
<protein>
    <submittedName>
        <fullName evidence="1">Uncharacterized protein</fullName>
    </submittedName>
</protein>
<accession>A0A246F6Z9</accession>
<dbReference type="EMBL" id="NJBA01000007">
    <property type="protein sequence ID" value="OWP48966.1"/>
    <property type="molecule type" value="Genomic_DNA"/>
</dbReference>
<gene>
    <name evidence="1" type="ORF">CEG18_19695</name>
</gene>
<organism evidence="1 2">
    <name type="scientific">Pseudomonas nitroreducens</name>
    <dbReference type="NCBI Taxonomy" id="46680"/>
    <lineage>
        <taxon>Bacteria</taxon>
        <taxon>Pseudomonadati</taxon>
        <taxon>Pseudomonadota</taxon>
        <taxon>Gammaproteobacteria</taxon>
        <taxon>Pseudomonadales</taxon>
        <taxon>Pseudomonadaceae</taxon>
        <taxon>Pseudomonas</taxon>
    </lineage>
</organism>
<name>A0A246F6Z9_PSENT</name>
<proteinExistence type="predicted"/>
<dbReference type="RefSeq" id="WP_088419917.1">
    <property type="nucleotide sequence ID" value="NZ_NJBA01000007.1"/>
</dbReference>
<dbReference type="AlphaFoldDB" id="A0A246F6Z9"/>
<comment type="caution">
    <text evidence="1">The sequence shown here is derived from an EMBL/GenBank/DDBJ whole genome shotgun (WGS) entry which is preliminary data.</text>
</comment>
<sequence length="380" mass="38605">MALLNIFGFGNKTPVIGSAKLNFSLNIATQTTEVAIGSTLDKTTGSAQVAVAVKAQDSLGKVVDVATHSIFAASKDGATIKSDVGVKVLDGPNKSVDVVSISTLDANKDGAAIKNDVGVKVLDGPNKSVDVVSISALDADKDGAAIKNDVGVKVIDGPDKSVDVVSISTLDADKDGAAIKNDVGVKVIDGLDKAVDVVSISTLDADKDGAAIKNDVGVKVTDGLDKAVDVVTSSSLDANKGGATGETDLGLAIQNGTRSGAALFDALFSADSLSFASKTGVEAQGQGAQSKFSLAGLSLFAADNTGTAAQNDIGMLVHNAQKVATLKVSDLLQIGQQFVELASDRTLNVESQASASEYQPLHYTGALDLIIPLHQETALV</sequence>
<reference evidence="1 2" key="1">
    <citation type="submission" date="2017-06" db="EMBL/GenBank/DDBJ databases">
        <title>Draft genome of Pseudomonas nitroreducens DF05.</title>
        <authorList>
            <person name="Iyer R."/>
        </authorList>
    </citation>
    <scope>NUCLEOTIDE SEQUENCE [LARGE SCALE GENOMIC DNA]</scope>
    <source>
        <strain evidence="1 2">DF05</strain>
    </source>
</reference>